<dbReference type="PANTHER" id="PTHR13767">
    <property type="entry name" value="TRNA-PSEUDOURIDINE SYNTHASE"/>
    <property type="match status" value="1"/>
</dbReference>
<gene>
    <name evidence="6" type="ORF">METZ01_LOCUS403825</name>
</gene>
<evidence type="ECO:0000256" key="2">
    <source>
        <dbReference type="ARBA" id="ARBA00022694"/>
    </source>
</evidence>
<evidence type="ECO:0000259" key="4">
    <source>
        <dbReference type="Pfam" id="PF01509"/>
    </source>
</evidence>
<dbReference type="GO" id="GO:0160148">
    <property type="term" value="F:tRNA pseudouridine(55) synthase activity"/>
    <property type="evidence" value="ECO:0007669"/>
    <property type="project" value="UniProtKB-EC"/>
</dbReference>
<dbReference type="GO" id="GO:1990481">
    <property type="term" value="P:mRNA pseudouridine synthesis"/>
    <property type="evidence" value="ECO:0007669"/>
    <property type="project" value="TreeGrafter"/>
</dbReference>
<feature type="domain" description="Pseudouridine synthase II N-terminal" evidence="4">
    <location>
        <begin position="23"/>
        <end position="171"/>
    </location>
</feature>
<dbReference type="GO" id="GO:0006400">
    <property type="term" value="P:tRNA modification"/>
    <property type="evidence" value="ECO:0007669"/>
    <property type="project" value="TreeGrafter"/>
</dbReference>
<dbReference type="InterPro" id="IPR020103">
    <property type="entry name" value="PsdUridine_synth_cat_dom_sf"/>
</dbReference>
<dbReference type="InterPro" id="IPR032819">
    <property type="entry name" value="TruB_C"/>
</dbReference>
<dbReference type="InterPro" id="IPR014780">
    <property type="entry name" value="tRNA_psdUridine_synth_TruB"/>
</dbReference>
<name>A0A382VYK7_9ZZZZ</name>
<reference evidence="6" key="1">
    <citation type="submission" date="2018-05" db="EMBL/GenBank/DDBJ databases">
        <authorList>
            <person name="Lanie J.A."/>
            <person name="Ng W.-L."/>
            <person name="Kazmierczak K.M."/>
            <person name="Andrzejewski T.M."/>
            <person name="Davidsen T.M."/>
            <person name="Wayne K.J."/>
            <person name="Tettelin H."/>
            <person name="Glass J.I."/>
            <person name="Rusch D."/>
            <person name="Podicherti R."/>
            <person name="Tsui H.-C.T."/>
            <person name="Winkler M.E."/>
        </authorList>
    </citation>
    <scope>NUCLEOTIDE SEQUENCE</scope>
</reference>
<dbReference type="Gene3D" id="3.30.2350.10">
    <property type="entry name" value="Pseudouridine synthase"/>
    <property type="match status" value="1"/>
</dbReference>
<evidence type="ECO:0000259" key="5">
    <source>
        <dbReference type="Pfam" id="PF16198"/>
    </source>
</evidence>
<accession>A0A382VYK7</accession>
<dbReference type="GO" id="GO:0003723">
    <property type="term" value="F:RNA binding"/>
    <property type="evidence" value="ECO:0007669"/>
    <property type="project" value="InterPro"/>
</dbReference>
<organism evidence="6">
    <name type="scientific">marine metagenome</name>
    <dbReference type="NCBI Taxonomy" id="408172"/>
    <lineage>
        <taxon>unclassified sequences</taxon>
        <taxon>metagenomes</taxon>
        <taxon>ecological metagenomes</taxon>
    </lineage>
</organism>
<feature type="domain" description="tRNA pseudouridylate synthase B C-terminal" evidence="5">
    <location>
        <begin position="172"/>
        <end position="231"/>
    </location>
</feature>
<dbReference type="Pfam" id="PF16198">
    <property type="entry name" value="TruB_C_2"/>
    <property type="match status" value="1"/>
</dbReference>
<feature type="non-terminal residue" evidence="6">
    <location>
        <position position="264"/>
    </location>
</feature>
<dbReference type="AlphaFoldDB" id="A0A382VYK7"/>
<dbReference type="InterPro" id="IPR002501">
    <property type="entry name" value="PsdUridine_synth_N"/>
</dbReference>
<dbReference type="HAMAP" id="MF_01080">
    <property type="entry name" value="TruB_bact"/>
    <property type="match status" value="1"/>
</dbReference>
<dbReference type="Pfam" id="PF01509">
    <property type="entry name" value="TruB_N"/>
    <property type="match status" value="1"/>
</dbReference>
<evidence type="ECO:0000256" key="1">
    <source>
        <dbReference type="ARBA" id="ARBA00012787"/>
    </source>
</evidence>
<dbReference type="EC" id="5.4.99.25" evidence="1"/>
<dbReference type="CDD" id="cd02573">
    <property type="entry name" value="PseudoU_synth_EcTruB"/>
    <property type="match status" value="1"/>
</dbReference>
<protein>
    <recommendedName>
        <fullName evidence="1">tRNA pseudouridine(55) synthase</fullName>
        <ecNumber evidence="1">5.4.99.25</ecNumber>
    </recommendedName>
</protein>
<keyword evidence="2" id="KW-0819">tRNA processing</keyword>
<feature type="non-terminal residue" evidence="6">
    <location>
        <position position="1"/>
    </location>
</feature>
<dbReference type="EMBL" id="UINC01155236">
    <property type="protein sequence ID" value="SVD50971.1"/>
    <property type="molecule type" value="Genomic_DNA"/>
</dbReference>
<evidence type="ECO:0000256" key="3">
    <source>
        <dbReference type="ARBA" id="ARBA00023235"/>
    </source>
</evidence>
<dbReference type="NCBIfam" id="TIGR00431">
    <property type="entry name" value="TruB"/>
    <property type="match status" value="1"/>
</dbReference>
<proteinExistence type="inferred from homology"/>
<keyword evidence="3" id="KW-0413">Isomerase</keyword>
<dbReference type="SUPFAM" id="SSF55120">
    <property type="entry name" value="Pseudouridine synthase"/>
    <property type="match status" value="1"/>
</dbReference>
<dbReference type="PANTHER" id="PTHR13767:SF2">
    <property type="entry name" value="PSEUDOURIDYLATE SYNTHASE TRUB1"/>
    <property type="match status" value="1"/>
</dbReference>
<sequence>VNGIIILDKPKDITSNKLLQKVKYIFNAKKAGHTGCLDPIATGALPICFGEATKVSKYLIESSKSYHVVFKLGEKTNTGDSDGIVTDKKAFTQPSKEHCESILKSFIGDMEQTPPMFSSIKVNGIRLYKHARKGLIIPRKKRTINIHNIHLKNIFFDSIELIIHCGKGTYIRSLVEDIAAKLGTFAHVIKLRRISIDVIKDHELITLESLKSEQNYNRLIENYLLPIDIAIESLPKLSVTLTESTNFKQGQRIKLVLNSDYNTG</sequence>
<evidence type="ECO:0000313" key="6">
    <source>
        <dbReference type="EMBL" id="SVD50971.1"/>
    </source>
</evidence>